<feature type="compositionally biased region" description="Polar residues" evidence="1">
    <location>
        <begin position="405"/>
        <end position="414"/>
    </location>
</feature>
<feature type="compositionally biased region" description="Basic and acidic residues" evidence="1">
    <location>
        <begin position="456"/>
        <end position="473"/>
    </location>
</feature>
<feature type="compositionally biased region" description="Basic and acidic residues" evidence="1">
    <location>
        <begin position="334"/>
        <end position="353"/>
    </location>
</feature>
<dbReference type="eggNOG" id="ENOG5030VRI">
    <property type="taxonomic scope" value="Bacteria"/>
</dbReference>
<sequence length="684" mass="77373">MVDTTKKSVAKSLTADMRRSAKRLSKQMRKTSLTEEEATRNLARLETPDQKRKYVADMQIIDKLEDGFRGEISYKMLGNKQLRVDSPKELTREHGIIRKTRKVLKRNAETGNVYLGLHEKKTWRSVSSHLYAEDGTLRAKHVKYKDGRFEEKWERDENGLLFRTQFVNRNRLFQPISEKVSTPYRSGPENRLFRELTRRKGSKQETFERDEKGNLELIGSKRLGFSKNSTKAVDRQTSQTTIRKLGGAFSKSYRSLLDTEGNELGRDISSHRRLFNKRSAVYDEASGQLTSTKHTFGKIYKSETAYLNADIKKVSKKILGVTVRRKLTTLSEQEHDAQKLRNSESIEHRKAWQERAVIPRSPPRETANVDSAPQSHLVNSLRDGRRDEAEPRVVPAKDRRFDGVIQNSPLFRQPNSERRVGSQTLPPSSNVRALDPVFPREGAKSEKGPVAVNLQRDNEREKQEEKNLSERRGNLFRSSRSITEMSFPGSPERITMLGLRRASINPSADPQSPVGRTDSQAPPMSLFPINNHQSDPNEQELLSFLHSVPVPPPLEVHGAPGGRVEDSLRGASGDSLVRTSSVSESVFDEHSQGPLERDHSTNATSERFDPQALFGEPGLSRVSETRPELSMQGDHLTNSEQQALLNELLSVPLPGPLPKADHERPRVLESSRSRERSMSGGLSL</sequence>
<feature type="compositionally biased region" description="Polar residues" evidence="1">
    <location>
        <begin position="421"/>
        <end position="431"/>
    </location>
</feature>
<evidence type="ECO:0000313" key="2">
    <source>
        <dbReference type="EMBL" id="GAK72198.1"/>
    </source>
</evidence>
<feature type="compositionally biased region" description="Basic residues" evidence="1">
    <location>
        <begin position="20"/>
        <end position="29"/>
    </location>
</feature>
<name>A0A081CZV2_9HYPH</name>
<feature type="region of interest" description="Disordered" evidence="1">
    <location>
        <begin position="553"/>
        <end position="618"/>
    </location>
</feature>
<feature type="compositionally biased region" description="Basic and acidic residues" evidence="1">
    <location>
        <begin position="587"/>
        <end position="600"/>
    </location>
</feature>
<dbReference type="InterPro" id="IPR009550">
    <property type="entry name" value="VirE3"/>
</dbReference>
<dbReference type="Proteomes" id="UP000028701">
    <property type="component" value="Unassembled WGS sequence"/>
</dbReference>
<evidence type="ECO:0000256" key="1">
    <source>
        <dbReference type="SAM" id="MobiDB-lite"/>
    </source>
</evidence>
<feature type="region of interest" description="Disordered" evidence="1">
    <location>
        <begin position="503"/>
        <end position="523"/>
    </location>
</feature>
<feature type="region of interest" description="Disordered" evidence="1">
    <location>
        <begin position="1"/>
        <end position="38"/>
    </location>
</feature>
<feature type="region of interest" description="Disordered" evidence="1">
    <location>
        <begin position="649"/>
        <end position="684"/>
    </location>
</feature>
<reference evidence="2 3" key="1">
    <citation type="submission" date="2014-08" db="EMBL/GenBank/DDBJ databases">
        <title>Whole genome shotgun sequence of Rhizobium rubi NBRC 13261.</title>
        <authorList>
            <person name="Katano-Makiyama Y."/>
            <person name="Hosoyama A."/>
            <person name="Hashimoto M."/>
            <person name="Hosoyama Y."/>
            <person name="Noguchi M."/>
            <person name="Tsuchikane K."/>
            <person name="Uohara A."/>
            <person name="Ohji S."/>
            <person name="Ichikawa N."/>
            <person name="Kimura A."/>
            <person name="Yamazoe A."/>
            <person name="Fujita N."/>
        </authorList>
    </citation>
    <scope>NUCLEOTIDE SEQUENCE [LARGE SCALE GENOMIC DNA]</scope>
    <source>
        <strain evidence="2 3">NBRC 13261</strain>
    </source>
</reference>
<dbReference type="AlphaFoldDB" id="A0A081CZV2"/>
<organism evidence="2 3">
    <name type="scientific">Agrobacterium rubi TR3 = NBRC 13261</name>
    <dbReference type="NCBI Taxonomy" id="1368415"/>
    <lineage>
        <taxon>Bacteria</taxon>
        <taxon>Pseudomonadati</taxon>
        <taxon>Pseudomonadota</taxon>
        <taxon>Alphaproteobacteria</taxon>
        <taxon>Hyphomicrobiales</taxon>
        <taxon>Rhizobiaceae</taxon>
        <taxon>Rhizobium/Agrobacterium group</taxon>
        <taxon>Agrobacterium</taxon>
    </lineage>
</organism>
<dbReference type="PIRSF" id="PIRSF036105">
    <property type="entry name" value="VirE3"/>
    <property type="match status" value="1"/>
</dbReference>
<comment type="caution">
    <text evidence="2">The sequence shown here is derived from an EMBL/GenBank/DDBJ whole genome shotgun (WGS) entry which is preliminary data.</text>
</comment>
<accession>A0A081CZV2</accession>
<protein>
    <submittedName>
        <fullName evidence="2">VirE3 protein</fullName>
    </submittedName>
</protein>
<dbReference type="RefSeq" id="WP_045231705.1">
    <property type="nucleotide sequence ID" value="NZ_BBJU01000024.1"/>
</dbReference>
<feature type="compositionally biased region" description="Polar residues" evidence="1">
    <location>
        <begin position="368"/>
        <end position="378"/>
    </location>
</feature>
<evidence type="ECO:0000313" key="3">
    <source>
        <dbReference type="Proteomes" id="UP000028701"/>
    </source>
</evidence>
<feature type="compositionally biased region" description="Basic and acidic residues" evidence="1">
    <location>
        <begin position="382"/>
        <end position="402"/>
    </location>
</feature>
<feature type="compositionally biased region" description="Basic and acidic residues" evidence="1">
    <location>
        <begin position="659"/>
        <end position="677"/>
    </location>
</feature>
<proteinExistence type="predicted"/>
<dbReference type="OrthoDB" id="8404468at2"/>
<feature type="region of interest" description="Disordered" evidence="1">
    <location>
        <begin position="334"/>
        <end position="491"/>
    </location>
</feature>
<dbReference type="EMBL" id="BBJU01000024">
    <property type="protein sequence ID" value="GAK72198.1"/>
    <property type="molecule type" value="Genomic_DNA"/>
</dbReference>
<gene>
    <name evidence="2" type="primary">virE3</name>
    <name evidence="2" type="ORF">RRU01S_24_00745</name>
</gene>
<dbReference type="Pfam" id="PF06661">
    <property type="entry name" value="VirE3"/>
    <property type="match status" value="1"/>
</dbReference>